<evidence type="ECO:0000256" key="3">
    <source>
        <dbReference type="ARBA" id="ARBA00022490"/>
    </source>
</evidence>
<feature type="compositionally biased region" description="Polar residues" evidence="7">
    <location>
        <begin position="1"/>
        <end position="11"/>
    </location>
</feature>
<accession>A0AAD8HPL8</accession>
<evidence type="ECO:0000259" key="8">
    <source>
        <dbReference type="PROSITE" id="PS51329"/>
    </source>
</evidence>
<dbReference type="Pfam" id="PF07986">
    <property type="entry name" value="TBCC"/>
    <property type="match status" value="1"/>
</dbReference>
<evidence type="ECO:0000313" key="10">
    <source>
        <dbReference type="Proteomes" id="UP001237642"/>
    </source>
</evidence>
<gene>
    <name evidence="9" type="ORF">POM88_037048</name>
</gene>
<reference evidence="9" key="1">
    <citation type="submission" date="2023-02" db="EMBL/GenBank/DDBJ databases">
        <title>Genome of toxic invasive species Heracleum sosnowskyi carries increased number of genes despite the absence of recent whole-genome duplications.</title>
        <authorList>
            <person name="Schelkunov M."/>
            <person name="Shtratnikova V."/>
            <person name="Makarenko M."/>
            <person name="Klepikova A."/>
            <person name="Omelchenko D."/>
            <person name="Novikova G."/>
            <person name="Obukhova E."/>
            <person name="Bogdanov V."/>
            <person name="Penin A."/>
            <person name="Logacheva M."/>
        </authorList>
    </citation>
    <scope>NUCLEOTIDE SEQUENCE</scope>
    <source>
        <strain evidence="9">Hsosn_3</strain>
        <tissue evidence="9">Leaf</tissue>
    </source>
</reference>
<dbReference type="PANTHER" id="PTHR15139:SF0">
    <property type="entry name" value="TUBULIN-SPECIFIC CHAPERONE C"/>
    <property type="match status" value="1"/>
</dbReference>
<dbReference type="AlphaFoldDB" id="A0AAD8HPL8"/>
<comment type="similarity">
    <text evidence="2">Belongs to the TBCC family.</text>
</comment>
<comment type="subunit">
    <text evidence="6">Supercomplex made of cofactors A to E. Cofactors A and D function by capturing and stabilizing tubulin in a quasi-native conformation. Cofactor E binds to the cofactor D-tubulin complex; interaction with cofactor C then causes the release of tubulin polypeptides that are committed to the native state.</text>
</comment>
<feature type="domain" description="C-CAP/cofactor C-like" evidence="8">
    <location>
        <begin position="156"/>
        <end position="314"/>
    </location>
</feature>
<dbReference type="PROSITE" id="PS51329">
    <property type="entry name" value="C_CAP_COFACTOR_C"/>
    <property type="match status" value="1"/>
</dbReference>
<evidence type="ECO:0000256" key="2">
    <source>
        <dbReference type="ARBA" id="ARBA00008848"/>
    </source>
</evidence>
<dbReference type="InterPro" id="IPR027684">
    <property type="entry name" value="TBCC"/>
</dbReference>
<dbReference type="EMBL" id="JAUIZM010000008">
    <property type="protein sequence ID" value="KAK1370956.1"/>
    <property type="molecule type" value="Genomic_DNA"/>
</dbReference>
<keyword evidence="10" id="KW-1185">Reference proteome</keyword>
<dbReference type="GO" id="GO:0005737">
    <property type="term" value="C:cytoplasm"/>
    <property type="evidence" value="ECO:0007669"/>
    <property type="project" value="UniProtKB-SubCell"/>
</dbReference>
<dbReference type="InterPro" id="IPR012945">
    <property type="entry name" value="Tubulin-bd_cofactor_C_dom"/>
</dbReference>
<protein>
    <submittedName>
        <fullName evidence="9">Tubulin-folding cofactor C</fullName>
    </submittedName>
</protein>
<dbReference type="PANTHER" id="PTHR15139">
    <property type="entry name" value="TUBULIN FOLDING COFACTOR C"/>
    <property type="match status" value="1"/>
</dbReference>
<dbReference type="FunFam" id="2.160.20.70:FF:000009">
    <property type="entry name" value="Tubulin-folding cofactor C"/>
    <property type="match status" value="1"/>
</dbReference>
<dbReference type="InterPro" id="IPR016098">
    <property type="entry name" value="CAP/MinC_C"/>
</dbReference>
<dbReference type="Gene3D" id="1.20.58.1250">
    <property type="entry name" value="Tubulin Binding Cofactor C, N-terminal domain"/>
    <property type="match status" value="1"/>
</dbReference>
<organism evidence="9 10">
    <name type="scientific">Heracleum sosnowskyi</name>
    <dbReference type="NCBI Taxonomy" id="360622"/>
    <lineage>
        <taxon>Eukaryota</taxon>
        <taxon>Viridiplantae</taxon>
        <taxon>Streptophyta</taxon>
        <taxon>Embryophyta</taxon>
        <taxon>Tracheophyta</taxon>
        <taxon>Spermatophyta</taxon>
        <taxon>Magnoliopsida</taxon>
        <taxon>eudicotyledons</taxon>
        <taxon>Gunneridae</taxon>
        <taxon>Pentapetalae</taxon>
        <taxon>asterids</taxon>
        <taxon>campanulids</taxon>
        <taxon>Apiales</taxon>
        <taxon>Apiaceae</taxon>
        <taxon>Apioideae</taxon>
        <taxon>apioid superclade</taxon>
        <taxon>Tordylieae</taxon>
        <taxon>Tordyliinae</taxon>
        <taxon>Heracleum</taxon>
    </lineage>
</organism>
<proteinExistence type="inferred from homology"/>
<feature type="region of interest" description="Disordered" evidence="7">
    <location>
        <begin position="1"/>
        <end position="48"/>
    </location>
</feature>
<dbReference type="Pfam" id="PF16752">
    <property type="entry name" value="TBCC_N"/>
    <property type="match status" value="1"/>
</dbReference>
<reference evidence="9" key="2">
    <citation type="submission" date="2023-05" db="EMBL/GenBank/DDBJ databases">
        <authorList>
            <person name="Schelkunov M.I."/>
        </authorList>
    </citation>
    <scope>NUCLEOTIDE SEQUENCE</scope>
    <source>
        <strain evidence="9">Hsosn_3</strain>
        <tissue evidence="9">Leaf</tissue>
    </source>
</reference>
<comment type="caution">
    <text evidence="9">The sequence shown here is derived from an EMBL/GenBank/DDBJ whole genome shotgun (WGS) entry which is preliminary data.</text>
</comment>
<sequence>MDNQSTSSPTDAATERKHAAMLDRLSRLHDSRNSSKSHHPNDPSFESTQTFLTNFNNSKLSIDSHLSQLPKSSDPRSDIDTVSVSISDLETLIAQNSYFLPPYELRASLKSVADLRQKLEEISSRVIPKKRFSFKSKKAGGNVGLGSAHKVFDEMPVGGGGEKVGVLGVRESVGFKGKENEVLVKEFKSGEEEIGEFMLSELVNCEVRLIGCLRALFVHKLVNCRVYVGPVFGSVLIEEVEGSVFVMASHQIRIHHARGTDFYLRVRSRPIIEDCSGVRFAPYCLDYNEIDRDLKKSNLDEETGNWANVDDFKWLRAVQSPNWSILPENDNPRCGASFAVGTKKVTLAMSLSQTLRASFPDGKNCRYPGDEGWRIA</sequence>
<dbReference type="InterPro" id="IPR017901">
    <property type="entry name" value="C-CAP_CF_C-like"/>
</dbReference>
<keyword evidence="3" id="KW-0963">Cytoplasm</keyword>
<dbReference type="InterPro" id="IPR006599">
    <property type="entry name" value="CARP_motif"/>
</dbReference>
<evidence type="ECO:0000256" key="7">
    <source>
        <dbReference type="SAM" id="MobiDB-lite"/>
    </source>
</evidence>
<dbReference type="InterPro" id="IPR031925">
    <property type="entry name" value="TBCC_N"/>
</dbReference>
<dbReference type="GO" id="GO:0007023">
    <property type="term" value="P:post-chaperonin tubulin folding pathway"/>
    <property type="evidence" value="ECO:0007669"/>
    <property type="project" value="InterPro"/>
</dbReference>
<keyword evidence="5" id="KW-0143">Chaperone</keyword>
<comment type="subcellular location">
    <subcellularLocation>
        <location evidence="1">Cytoplasm</location>
    </subcellularLocation>
</comment>
<feature type="compositionally biased region" description="Basic and acidic residues" evidence="7">
    <location>
        <begin position="13"/>
        <end position="33"/>
    </location>
</feature>
<dbReference type="InterPro" id="IPR038397">
    <property type="entry name" value="TBCC_N_sf"/>
</dbReference>
<name>A0AAD8HPL8_9APIA</name>
<dbReference type="SMART" id="SM00673">
    <property type="entry name" value="CARP"/>
    <property type="match status" value="2"/>
</dbReference>
<dbReference type="Proteomes" id="UP001237642">
    <property type="component" value="Unassembled WGS sequence"/>
</dbReference>
<evidence type="ECO:0000256" key="5">
    <source>
        <dbReference type="ARBA" id="ARBA00023186"/>
    </source>
</evidence>
<evidence type="ECO:0000313" key="9">
    <source>
        <dbReference type="EMBL" id="KAK1370956.1"/>
    </source>
</evidence>
<evidence type="ECO:0000256" key="1">
    <source>
        <dbReference type="ARBA" id="ARBA00004496"/>
    </source>
</evidence>
<dbReference type="GO" id="GO:0015631">
    <property type="term" value="F:tubulin binding"/>
    <property type="evidence" value="ECO:0007669"/>
    <property type="project" value="InterPro"/>
</dbReference>
<evidence type="ECO:0000256" key="4">
    <source>
        <dbReference type="ARBA" id="ARBA00022990"/>
    </source>
</evidence>
<keyword evidence="4" id="KW-0007">Acetylation</keyword>
<dbReference type="Gene3D" id="2.160.20.70">
    <property type="match status" value="1"/>
</dbReference>
<evidence type="ECO:0000256" key="6">
    <source>
        <dbReference type="ARBA" id="ARBA00026055"/>
    </source>
</evidence>
<dbReference type="GO" id="GO:0007021">
    <property type="term" value="P:tubulin complex assembly"/>
    <property type="evidence" value="ECO:0007669"/>
    <property type="project" value="TreeGrafter"/>
</dbReference>